<dbReference type="AlphaFoldDB" id="A0A2P2JPF5"/>
<name>A0A2P2JPF5_RHIMU</name>
<evidence type="ECO:0000256" key="1">
    <source>
        <dbReference type="SAM" id="MobiDB-lite"/>
    </source>
</evidence>
<feature type="region of interest" description="Disordered" evidence="1">
    <location>
        <begin position="30"/>
        <end position="56"/>
    </location>
</feature>
<sequence>MGSFIISLQIVKFIIHQTVNNTKKLYEVERKQRKDKINRRQKTKKTEKKKKKKKRKKLNYCSHINFVIQSQSLHYSSLEGPRAEGKHVRAFGIFGNIWL</sequence>
<dbReference type="EMBL" id="GGEC01014867">
    <property type="protein sequence ID" value="MBW95350.1"/>
    <property type="molecule type" value="Transcribed_RNA"/>
</dbReference>
<proteinExistence type="predicted"/>
<evidence type="ECO:0000313" key="2">
    <source>
        <dbReference type="EMBL" id="MBW95350.1"/>
    </source>
</evidence>
<feature type="compositionally biased region" description="Basic residues" evidence="1">
    <location>
        <begin position="33"/>
        <end position="56"/>
    </location>
</feature>
<protein>
    <submittedName>
        <fullName evidence="2">Uncharacterized protein</fullName>
    </submittedName>
</protein>
<organism evidence="2">
    <name type="scientific">Rhizophora mucronata</name>
    <name type="common">Asiatic mangrove</name>
    <dbReference type="NCBI Taxonomy" id="61149"/>
    <lineage>
        <taxon>Eukaryota</taxon>
        <taxon>Viridiplantae</taxon>
        <taxon>Streptophyta</taxon>
        <taxon>Embryophyta</taxon>
        <taxon>Tracheophyta</taxon>
        <taxon>Spermatophyta</taxon>
        <taxon>Magnoliopsida</taxon>
        <taxon>eudicotyledons</taxon>
        <taxon>Gunneridae</taxon>
        <taxon>Pentapetalae</taxon>
        <taxon>rosids</taxon>
        <taxon>fabids</taxon>
        <taxon>Malpighiales</taxon>
        <taxon>Rhizophoraceae</taxon>
        <taxon>Rhizophora</taxon>
    </lineage>
</organism>
<accession>A0A2P2JPF5</accession>
<reference evidence="2" key="1">
    <citation type="submission" date="2018-02" db="EMBL/GenBank/DDBJ databases">
        <title>Rhizophora mucronata_Transcriptome.</title>
        <authorList>
            <person name="Meera S.P."/>
            <person name="Sreeshan A."/>
            <person name="Augustine A."/>
        </authorList>
    </citation>
    <scope>NUCLEOTIDE SEQUENCE</scope>
    <source>
        <tissue evidence="2">Leaf</tissue>
    </source>
</reference>